<comment type="subcellular location">
    <subcellularLocation>
        <location evidence="1">Endomembrane system</location>
    </subcellularLocation>
</comment>
<evidence type="ECO:0000256" key="6">
    <source>
        <dbReference type="SAM" id="Phobius"/>
    </source>
</evidence>
<feature type="transmembrane region" description="Helical" evidence="6">
    <location>
        <begin position="366"/>
        <end position="388"/>
    </location>
</feature>
<keyword evidence="5 6" id="KW-0472">Membrane</keyword>
<evidence type="ECO:0000313" key="7">
    <source>
        <dbReference type="EMBL" id="PYZ98864.1"/>
    </source>
</evidence>
<evidence type="ECO:0000256" key="2">
    <source>
        <dbReference type="ARBA" id="ARBA00008053"/>
    </source>
</evidence>
<organism evidence="7 8">
    <name type="scientific">Alteribacter lacisalsi</name>
    <dbReference type="NCBI Taxonomy" id="2045244"/>
    <lineage>
        <taxon>Bacteria</taxon>
        <taxon>Bacillati</taxon>
        <taxon>Bacillota</taxon>
        <taxon>Bacilli</taxon>
        <taxon>Bacillales</taxon>
        <taxon>Bacillaceae</taxon>
        <taxon>Alteribacter</taxon>
    </lineage>
</organism>
<dbReference type="GO" id="GO:0012505">
    <property type="term" value="C:endomembrane system"/>
    <property type="evidence" value="ECO:0007669"/>
    <property type="project" value="UniProtKB-SubCell"/>
</dbReference>
<dbReference type="InterPro" id="IPR007383">
    <property type="entry name" value="DUF445"/>
</dbReference>
<evidence type="ECO:0000313" key="8">
    <source>
        <dbReference type="Proteomes" id="UP000248066"/>
    </source>
</evidence>
<gene>
    <name evidence="7" type="ORF">CR205_09925</name>
</gene>
<keyword evidence="3 6" id="KW-0812">Transmembrane</keyword>
<evidence type="ECO:0000256" key="3">
    <source>
        <dbReference type="ARBA" id="ARBA00022692"/>
    </source>
</evidence>
<dbReference type="Pfam" id="PF04286">
    <property type="entry name" value="DUF445"/>
    <property type="match status" value="1"/>
</dbReference>
<keyword evidence="8" id="KW-1185">Reference proteome</keyword>
<accession>A0A2W0HAH6</accession>
<name>A0A2W0HAH6_9BACI</name>
<sequence>MVQILLRVMLMQTITVILMMILIGAFIGGLTNLIAIRMLFRPFKPVYIGRWKLPFTPGLIPKRRDEIAVQLGSLVTGHLITVEGVRSKLFDETLLEEVRTWFRRKVKEISSSEETLEGWWYSQSGGNWSSEDTRTRFTGAVTRSILKTADEYKSTPLDEWLPKPLLVQSRAKIPEITSTILQKGREYVRSPEGKQKIEEMVNRYFSTKGSFGGMVGRMVSNIPVSGRIQYELLRLLEDEKAREFIETQLMKEWNSVKGKSLDELLPDFNWEKRAEQLAQEVARKVPVLSEWDQPLGEWAHRYESRLTDTLMPAVLETLSAIIERNLQRMLLNLKIDEIVRDQVNSFPLPRLEQIILSIAKQELKMITLFGAVIGGSVGLVQGLIVLFVL</sequence>
<evidence type="ECO:0000256" key="4">
    <source>
        <dbReference type="ARBA" id="ARBA00022989"/>
    </source>
</evidence>
<keyword evidence="4 6" id="KW-1133">Transmembrane helix</keyword>
<evidence type="ECO:0000256" key="5">
    <source>
        <dbReference type="ARBA" id="ARBA00023136"/>
    </source>
</evidence>
<evidence type="ECO:0000256" key="1">
    <source>
        <dbReference type="ARBA" id="ARBA00004308"/>
    </source>
</evidence>
<dbReference type="PANTHER" id="PTHR35791:SF1">
    <property type="entry name" value="UPF0754 MEMBRANE PROTEIN YHEB"/>
    <property type="match status" value="1"/>
</dbReference>
<comment type="caution">
    <text evidence="7">The sequence shown here is derived from an EMBL/GenBank/DDBJ whole genome shotgun (WGS) entry which is preliminary data.</text>
</comment>
<protein>
    <recommendedName>
        <fullName evidence="9">DUF445 domain-containing protein</fullName>
    </recommendedName>
</protein>
<reference evidence="7 8" key="1">
    <citation type="submission" date="2017-10" db="EMBL/GenBank/DDBJ databases">
        <title>Bacillus sp. nov., a halophilic bacterium isolated from a Yangshapao Lake.</title>
        <authorList>
            <person name="Wang H."/>
        </authorList>
    </citation>
    <scope>NUCLEOTIDE SEQUENCE [LARGE SCALE GENOMIC DNA]</scope>
    <source>
        <strain evidence="7 8">YSP-3</strain>
    </source>
</reference>
<dbReference type="EMBL" id="PDOF01000001">
    <property type="protein sequence ID" value="PYZ98864.1"/>
    <property type="molecule type" value="Genomic_DNA"/>
</dbReference>
<evidence type="ECO:0008006" key="9">
    <source>
        <dbReference type="Google" id="ProtNLM"/>
    </source>
</evidence>
<dbReference type="Proteomes" id="UP000248066">
    <property type="component" value="Unassembled WGS sequence"/>
</dbReference>
<dbReference type="PANTHER" id="PTHR35791">
    <property type="entry name" value="UPF0754 MEMBRANE PROTEIN YHEB"/>
    <property type="match status" value="1"/>
</dbReference>
<comment type="similarity">
    <text evidence="2">Belongs to the UPF0754 family.</text>
</comment>
<proteinExistence type="inferred from homology"/>
<dbReference type="AlphaFoldDB" id="A0A2W0HAH6"/>
<feature type="transmembrane region" description="Helical" evidence="6">
    <location>
        <begin position="16"/>
        <end position="40"/>
    </location>
</feature>